<accession>A0A9W8YW26</accession>
<feature type="region of interest" description="Disordered" evidence="2">
    <location>
        <begin position="538"/>
        <end position="562"/>
    </location>
</feature>
<evidence type="ECO:0000256" key="1">
    <source>
        <dbReference type="ARBA" id="ARBA00008359"/>
    </source>
</evidence>
<reference evidence="3" key="1">
    <citation type="submission" date="2022-10" db="EMBL/GenBank/DDBJ databases">
        <title>Tapping the CABI collections for fungal endophytes: first genome assemblies for Collariella, Neodidymelliopsis, Ascochyta clinopodiicola, Didymella pomorum, Didymosphaeria variabile, Neocosmospora piperis and Neocucurbitaria cava.</title>
        <authorList>
            <person name="Hill R."/>
        </authorList>
    </citation>
    <scope>NUCLEOTIDE SEQUENCE</scope>
    <source>
        <strain evidence="3">IMI 355082</strain>
    </source>
</reference>
<evidence type="ECO:0000313" key="4">
    <source>
        <dbReference type="Proteomes" id="UP001140453"/>
    </source>
</evidence>
<feature type="region of interest" description="Disordered" evidence="2">
    <location>
        <begin position="1"/>
        <end position="72"/>
    </location>
</feature>
<organism evidence="3 4">
    <name type="scientific">Gnomoniopsis smithogilvyi</name>
    <dbReference type="NCBI Taxonomy" id="1191159"/>
    <lineage>
        <taxon>Eukaryota</taxon>
        <taxon>Fungi</taxon>
        <taxon>Dikarya</taxon>
        <taxon>Ascomycota</taxon>
        <taxon>Pezizomycotina</taxon>
        <taxon>Sordariomycetes</taxon>
        <taxon>Sordariomycetidae</taxon>
        <taxon>Diaporthales</taxon>
        <taxon>Gnomoniaceae</taxon>
        <taxon>Gnomoniopsis</taxon>
    </lineage>
</organism>
<comment type="caution">
    <text evidence="3">The sequence shown here is derived from an EMBL/GenBank/DDBJ whole genome shotgun (WGS) entry which is preliminary data.</text>
</comment>
<dbReference type="Proteomes" id="UP001140453">
    <property type="component" value="Unassembled WGS sequence"/>
</dbReference>
<evidence type="ECO:0000313" key="3">
    <source>
        <dbReference type="EMBL" id="KAJ4392065.1"/>
    </source>
</evidence>
<dbReference type="PANTHER" id="PTHR28027:SF2">
    <property type="entry name" value="TRANSCRIPTIONAL REGULATOR MIT1"/>
    <property type="match status" value="1"/>
</dbReference>
<gene>
    <name evidence="3" type="primary">sge1</name>
    <name evidence="3" type="ORF">N0V93_005686</name>
</gene>
<protein>
    <submittedName>
        <fullName evidence="3">Global transcription regulator sge1</fullName>
    </submittedName>
</protein>
<dbReference type="AlphaFoldDB" id="A0A9W8YW26"/>
<dbReference type="GO" id="GO:0003677">
    <property type="term" value="F:DNA binding"/>
    <property type="evidence" value="ECO:0007669"/>
    <property type="project" value="TreeGrafter"/>
</dbReference>
<feature type="region of interest" description="Disordered" evidence="2">
    <location>
        <begin position="364"/>
        <end position="460"/>
    </location>
</feature>
<feature type="region of interest" description="Disordered" evidence="2">
    <location>
        <begin position="157"/>
        <end position="190"/>
    </location>
</feature>
<dbReference type="PANTHER" id="PTHR28027">
    <property type="entry name" value="TRANSCRIPTIONAL REGULATOR MIT1"/>
    <property type="match status" value="1"/>
</dbReference>
<keyword evidence="4" id="KW-1185">Reference proteome</keyword>
<name>A0A9W8YW26_9PEZI</name>
<feature type="compositionally biased region" description="Polar residues" evidence="2">
    <location>
        <begin position="418"/>
        <end position="435"/>
    </location>
</feature>
<sequence>MHCAAPIGPRLPYTAPAPLTPESLSPDSGPESQHCQYAMDDLVPHQQGQGQSQHHPQPLPSPSTPSGNVLTPTWRGMVMSTIDALKIIEACLTGVLMHTARRPHDREREHLIRSGNVFVYEESSSGIKRWTDGQNWSPSRILGNYLIYRELDKNFPPGDKKRAIKRKRDGKPELQNGQHNSAPGAPTSLNDERERALLGSLIDSYPFKEGGLIKKTISIKWNNVMHHLVSYYSLEDARNHRLPFPNDDPKLAHLRPRPELIQLQDFRVPVEQEDPRFLDDRALLLGMLPHGSYSSTPNLERTLSLPHMTNNMMPSPYGTNQYMSMQVGTPLGSGMQMSGFHGHPSGSYFSYDQPQRPRAPSLHIPSFNSSLPAHMMDGSGKRRRSEAYDTTPTDTQDIFSPVGGHAHDHTRPTHSYFHGSTTSYSMPSIPATSMGSDAGDFKPTVTNMGPPSASSTTSELASSSTNLAYAPSMTSSSDYPSATSVAQTSVSRVPIADLAPDFPLTSMPSLTSSTLDGQNRAGQPFYTSFHNPLDSWSHDSGSYVPSSRSMNGWHNAPPGGQH</sequence>
<feature type="compositionally biased region" description="Low complexity" evidence="2">
    <location>
        <begin position="44"/>
        <end position="56"/>
    </location>
</feature>
<comment type="similarity">
    <text evidence="1">Belongs to the MIT1/WOR1 family.</text>
</comment>
<feature type="compositionally biased region" description="Polar residues" evidence="2">
    <location>
        <begin position="388"/>
        <end position="398"/>
    </location>
</feature>
<dbReference type="InterPro" id="IPR018608">
    <property type="entry name" value="Gti1/Pac2"/>
</dbReference>
<feature type="compositionally biased region" description="Polar residues" evidence="2">
    <location>
        <begin position="22"/>
        <end position="35"/>
    </location>
</feature>
<dbReference type="EMBL" id="JAPEVB010000003">
    <property type="protein sequence ID" value="KAJ4392065.1"/>
    <property type="molecule type" value="Genomic_DNA"/>
</dbReference>
<dbReference type="Pfam" id="PF09729">
    <property type="entry name" value="Gti1_Pac2"/>
    <property type="match status" value="1"/>
</dbReference>
<dbReference type="OrthoDB" id="5319641at2759"/>
<proteinExistence type="inferred from homology"/>
<evidence type="ECO:0000256" key="2">
    <source>
        <dbReference type="SAM" id="MobiDB-lite"/>
    </source>
</evidence>
<feature type="compositionally biased region" description="Polar residues" evidence="2">
    <location>
        <begin position="538"/>
        <end position="552"/>
    </location>
</feature>